<keyword evidence="4" id="KW-0133">Cell shape</keyword>
<comment type="catalytic activity">
    <reaction evidence="8">
        <text>[GlcNAc-(1-&gt;4)-Mur2Ac(oyl-L-Ala-gamma-D-Glu-L-Lys-D-Ala-D-Ala)](n)-di-trans,octa-cis-undecaprenyl diphosphate + beta-D-GlcNAc-(1-&gt;4)-Mur2Ac(oyl-L-Ala-gamma-D-Glu-L-Lys-D-Ala-D-Ala)-di-trans,octa-cis-undecaprenyl diphosphate = [GlcNAc-(1-&gt;4)-Mur2Ac(oyl-L-Ala-gamma-D-Glu-L-Lys-D-Ala-D-Ala)](n+1)-di-trans,octa-cis-undecaprenyl diphosphate + di-trans,octa-cis-undecaprenyl diphosphate + H(+)</text>
        <dbReference type="Rhea" id="RHEA:23708"/>
        <dbReference type="Rhea" id="RHEA-COMP:9602"/>
        <dbReference type="Rhea" id="RHEA-COMP:9603"/>
        <dbReference type="ChEBI" id="CHEBI:15378"/>
        <dbReference type="ChEBI" id="CHEBI:58405"/>
        <dbReference type="ChEBI" id="CHEBI:60033"/>
        <dbReference type="ChEBI" id="CHEBI:78435"/>
        <dbReference type="EC" id="2.4.99.28"/>
    </reaction>
</comment>
<dbReference type="InterPro" id="IPR001182">
    <property type="entry name" value="FtsW/RodA"/>
</dbReference>
<feature type="transmembrane region" description="Helical" evidence="10">
    <location>
        <begin position="306"/>
        <end position="326"/>
    </location>
</feature>
<feature type="transmembrane region" description="Helical" evidence="10">
    <location>
        <begin position="107"/>
        <end position="125"/>
    </location>
</feature>
<sequence length="401" mass="41563">MTTLSPGRRPLRLRGPVGGRPPFGRPGRPAFGRRPRLDWALCAAAVALCLLGAVLVWSATRPRLVAAGEDPQAYLKRQIANVVVGLALMTALALSGHGALRAWTAPLYALSCLGLVAVLTPLGMTVNGSQSWLGLGGLRVQPSEFAKLALVLGLAAVLGDPPDGGRRPRGPQVLLALGLAAVPLGLVMLQPDLGTFTILAVTAGCMLVVAGVRWRWIALLALAGAAAAAAAWWLELLRPHQVQRLLTFTDPAADPQGAGYNAAQALVTVGSGGLFGRGLFQGDQTGGRFVPEQHTDFVFTVAGEELGFAGTMLILLLLWIVLRRGLRVAGRAASPYGTLAAAGIVCWLAVQTFVNVGMVVGLAPVVGVPLPFVSYGGSSVAVCLAAVGVLAAIHRQDAHRL</sequence>
<evidence type="ECO:0000256" key="10">
    <source>
        <dbReference type="SAM" id="Phobius"/>
    </source>
</evidence>
<evidence type="ECO:0000256" key="7">
    <source>
        <dbReference type="ARBA" id="ARBA00044770"/>
    </source>
</evidence>
<dbReference type="NCBIfam" id="TIGR02210">
    <property type="entry name" value="rodA_shape"/>
    <property type="match status" value="1"/>
</dbReference>
<name>A0ABP6N990_9ACTN</name>
<organism evidence="11 12">
    <name type="scientific">Planomonospora alba</name>
    <dbReference type="NCBI Taxonomy" id="161354"/>
    <lineage>
        <taxon>Bacteria</taxon>
        <taxon>Bacillati</taxon>
        <taxon>Actinomycetota</taxon>
        <taxon>Actinomycetes</taxon>
        <taxon>Streptosporangiales</taxon>
        <taxon>Streptosporangiaceae</taxon>
        <taxon>Planomonospora</taxon>
    </lineage>
</organism>
<evidence type="ECO:0000256" key="3">
    <source>
        <dbReference type="ARBA" id="ARBA00022692"/>
    </source>
</evidence>
<feature type="transmembrane region" description="Helical" evidence="10">
    <location>
        <begin position="372"/>
        <end position="393"/>
    </location>
</feature>
<proteinExistence type="predicted"/>
<comment type="subcellular location">
    <subcellularLocation>
        <location evidence="1">Membrane</location>
        <topology evidence="1">Multi-pass membrane protein</topology>
    </subcellularLocation>
</comment>
<comment type="caution">
    <text evidence="11">The sequence shown here is derived from an EMBL/GenBank/DDBJ whole genome shotgun (WGS) entry which is preliminary data.</text>
</comment>
<dbReference type="EC" id="2.4.99.28" evidence="7"/>
<feature type="compositionally biased region" description="Low complexity" evidence="9">
    <location>
        <begin position="20"/>
        <end position="29"/>
    </location>
</feature>
<evidence type="ECO:0000256" key="5">
    <source>
        <dbReference type="ARBA" id="ARBA00022989"/>
    </source>
</evidence>
<dbReference type="Proteomes" id="UP001500320">
    <property type="component" value="Unassembled WGS sequence"/>
</dbReference>
<dbReference type="InterPro" id="IPR011923">
    <property type="entry name" value="RodA/MrdB"/>
</dbReference>
<evidence type="ECO:0000256" key="9">
    <source>
        <dbReference type="SAM" id="MobiDB-lite"/>
    </source>
</evidence>
<reference evidence="12" key="1">
    <citation type="journal article" date="2019" name="Int. J. Syst. Evol. Microbiol.">
        <title>The Global Catalogue of Microorganisms (GCM) 10K type strain sequencing project: providing services to taxonomists for standard genome sequencing and annotation.</title>
        <authorList>
            <consortium name="The Broad Institute Genomics Platform"/>
            <consortium name="The Broad Institute Genome Sequencing Center for Infectious Disease"/>
            <person name="Wu L."/>
            <person name="Ma J."/>
        </authorList>
    </citation>
    <scope>NUCLEOTIDE SEQUENCE [LARGE SCALE GENOMIC DNA]</scope>
    <source>
        <strain evidence="12">JCM 9373</strain>
    </source>
</reference>
<dbReference type="EMBL" id="BAAAUT010000023">
    <property type="protein sequence ID" value="GAA3138453.1"/>
    <property type="molecule type" value="Genomic_DNA"/>
</dbReference>
<gene>
    <name evidence="11" type="primary">rodA_1</name>
    <name evidence="11" type="ORF">GCM10010466_31760</name>
</gene>
<evidence type="ECO:0000256" key="2">
    <source>
        <dbReference type="ARBA" id="ARBA00004752"/>
    </source>
</evidence>
<dbReference type="InterPro" id="IPR018365">
    <property type="entry name" value="Cell_cycle_FtsW-rel_CS"/>
</dbReference>
<evidence type="ECO:0000256" key="8">
    <source>
        <dbReference type="ARBA" id="ARBA00049902"/>
    </source>
</evidence>
<evidence type="ECO:0000256" key="6">
    <source>
        <dbReference type="ARBA" id="ARBA00023136"/>
    </source>
</evidence>
<feature type="transmembrane region" description="Helical" evidence="10">
    <location>
        <begin position="37"/>
        <end position="59"/>
    </location>
</feature>
<feature type="transmembrane region" description="Helical" evidence="10">
    <location>
        <begin position="217"/>
        <end position="234"/>
    </location>
</feature>
<dbReference type="Pfam" id="PF01098">
    <property type="entry name" value="FTSW_RODA_SPOVE"/>
    <property type="match status" value="1"/>
</dbReference>
<accession>A0ABP6N990</accession>
<dbReference type="PANTHER" id="PTHR30474:SF14">
    <property type="entry name" value="CELL CYCLE PROTEIN"/>
    <property type="match status" value="1"/>
</dbReference>
<evidence type="ECO:0000256" key="4">
    <source>
        <dbReference type="ARBA" id="ARBA00022960"/>
    </source>
</evidence>
<keyword evidence="5 10" id="KW-1133">Transmembrane helix</keyword>
<dbReference type="PROSITE" id="PS00428">
    <property type="entry name" value="FTSW_RODA_SPOVE"/>
    <property type="match status" value="1"/>
</dbReference>
<protein>
    <recommendedName>
        <fullName evidence="7">peptidoglycan glycosyltransferase</fullName>
        <ecNumber evidence="7">2.4.99.28</ecNumber>
    </recommendedName>
</protein>
<keyword evidence="6 10" id="KW-0472">Membrane</keyword>
<feature type="transmembrane region" description="Helical" evidence="10">
    <location>
        <begin position="338"/>
        <end position="366"/>
    </location>
</feature>
<dbReference type="PANTHER" id="PTHR30474">
    <property type="entry name" value="CELL CYCLE PROTEIN"/>
    <property type="match status" value="1"/>
</dbReference>
<feature type="transmembrane region" description="Helical" evidence="10">
    <location>
        <begin position="79"/>
        <end position="100"/>
    </location>
</feature>
<evidence type="ECO:0000313" key="12">
    <source>
        <dbReference type="Proteomes" id="UP001500320"/>
    </source>
</evidence>
<evidence type="ECO:0000256" key="1">
    <source>
        <dbReference type="ARBA" id="ARBA00004141"/>
    </source>
</evidence>
<keyword evidence="3 10" id="KW-0812">Transmembrane</keyword>
<comment type="pathway">
    <text evidence="2">Cell wall biogenesis; peptidoglycan biosynthesis.</text>
</comment>
<evidence type="ECO:0000313" key="11">
    <source>
        <dbReference type="EMBL" id="GAA3138453.1"/>
    </source>
</evidence>
<feature type="region of interest" description="Disordered" evidence="9">
    <location>
        <begin position="1"/>
        <end position="29"/>
    </location>
</feature>
<feature type="transmembrane region" description="Helical" evidence="10">
    <location>
        <begin position="195"/>
        <end position="212"/>
    </location>
</feature>
<keyword evidence="12" id="KW-1185">Reference proteome</keyword>
<dbReference type="RefSeq" id="WP_344860148.1">
    <property type="nucleotide sequence ID" value="NZ_BAAAUT010000023.1"/>
</dbReference>